<sequence>MGDYIACIQRLSEHCNIGQSLKISIRDRFVCGLKNESNRLPQEQDLTFDNVTTLALAMETAQRDATEIYVSSKVGRSVHKLHRNNEHKRHTSASTSFFCTMPIVWKIKPQ</sequence>
<gene>
    <name evidence="1" type="ORF">ElyMa_006105800</name>
</gene>
<proteinExistence type="predicted"/>
<reference evidence="1 2" key="1">
    <citation type="journal article" date="2021" name="Elife">
        <title>Chloroplast acquisition without the gene transfer in kleptoplastic sea slugs, Plakobranchus ocellatus.</title>
        <authorList>
            <person name="Maeda T."/>
            <person name="Takahashi S."/>
            <person name="Yoshida T."/>
            <person name="Shimamura S."/>
            <person name="Takaki Y."/>
            <person name="Nagai Y."/>
            <person name="Toyoda A."/>
            <person name="Suzuki Y."/>
            <person name="Arimoto A."/>
            <person name="Ishii H."/>
            <person name="Satoh N."/>
            <person name="Nishiyama T."/>
            <person name="Hasebe M."/>
            <person name="Maruyama T."/>
            <person name="Minagawa J."/>
            <person name="Obokata J."/>
            <person name="Shigenobu S."/>
        </authorList>
    </citation>
    <scope>NUCLEOTIDE SEQUENCE [LARGE SCALE GENOMIC DNA]</scope>
</reference>
<protein>
    <submittedName>
        <fullName evidence="1">Uncharacterized protein</fullName>
    </submittedName>
</protein>
<evidence type="ECO:0000313" key="1">
    <source>
        <dbReference type="EMBL" id="GFR88685.1"/>
    </source>
</evidence>
<comment type="caution">
    <text evidence="1">The sequence shown here is derived from an EMBL/GenBank/DDBJ whole genome shotgun (WGS) entry which is preliminary data.</text>
</comment>
<dbReference type="AlphaFoldDB" id="A0AAV4GWF6"/>
<keyword evidence="2" id="KW-1185">Reference proteome</keyword>
<accession>A0AAV4GWF6</accession>
<dbReference type="EMBL" id="BMAT01012252">
    <property type="protein sequence ID" value="GFR88685.1"/>
    <property type="molecule type" value="Genomic_DNA"/>
</dbReference>
<dbReference type="Proteomes" id="UP000762676">
    <property type="component" value="Unassembled WGS sequence"/>
</dbReference>
<name>A0AAV4GWF6_9GAST</name>
<evidence type="ECO:0000313" key="2">
    <source>
        <dbReference type="Proteomes" id="UP000762676"/>
    </source>
</evidence>
<organism evidence="1 2">
    <name type="scientific">Elysia marginata</name>
    <dbReference type="NCBI Taxonomy" id="1093978"/>
    <lineage>
        <taxon>Eukaryota</taxon>
        <taxon>Metazoa</taxon>
        <taxon>Spiralia</taxon>
        <taxon>Lophotrochozoa</taxon>
        <taxon>Mollusca</taxon>
        <taxon>Gastropoda</taxon>
        <taxon>Heterobranchia</taxon>
        <taxon>Euthyneura</taxon>
        <taxon>Panpulmonata</taxon>
        <taxon>Sacoglossa</taxon>
        <taxon>Placobranchoidea</taxon>
        <taxon>Plakobranchidae</taxon>
        <taxon>Elysia</taxon>
    </lineage>
</organism>